<keyword evidence="7 8" id="KW-0943">RNA-mediated gene silencing</keyword>
<evidence type="ECO:0000256" key="10">
    <source>
        <dbReference type="SAM" id="MobiDB-lite"/>
    </source>
</evidence>
<feature type="compositionally biased region" description="Polar residues" evidence="10">
    <location>
        <begin position="563"/>
        <end position="576"/>
    </location>
</feature>
<keyword evidence="3 8" id="KW-0963">Cytoplasm</keyword>
<dbReference type="SUPFAM" id="SSF54768">
    <property type="entry name" value="dsRNA-binding domain-like"/>
    <property type="match status" value="3"/>
</dbReference>
<dbReference type="FunFam" id="3.30.160.20:FF:000019">
    <property type="entry name" value="RISC-loading complex subunit TARBP2"/>
    <property type="match status" value="1"/>
</dbReference>
<dbReference type="GO" id="GO:1903798">
    <property type="term" value="P:regulation of miRNA processing"/>
    <property type="evidence" value="ECO:0007669"/>
    <property type="project" value="InterPro"/>
</dbReference>
<dbReference type="GO" id="GO:0070578">
    <property type="term" value="C:RISC-loading complex"/>
    <property type="evidence" value="ECO:0007669"/>
    <property type="project" value="InterPro"/>
</dbReference>
<feature type="region of interest" description="Disordered" evidence="10">
    <location>
        <begin position="307"/>
        <end position="374"/>
    </location>
</feature>
<keyword evidence="11" id="KW-0472">Membrane</keyword>
<evidence type="ECO:0000256" key="1">
    <source>
        <dbReference type="ARBA" id="ARBA00004556"/>
    </source>
</evidence>
<reference evidence="13 14" key="1">
    <citation type="submission" date="2021-06" db="EMBL/GenBank/DDBJ databases">
        <title>Chromosome-level genome assembly of the red-tail catfish (Hemibagrus wyckioides).</title>
        <authorList>
            <person name="Shao F."/>
        </authorList>
    </citation>
    <scope>NUCLEOTIDE SEQUENCE [LARGE SCALE GENOMIC DNA]</scope>
    <source>
        <strain evidence="13">EC202008001</strain>
        <tissue evidence="13">Blood</tissue>
    </source>
</reference>
<feature type="coiled-coil region" evidence="9">
    <location>
        <begin position="54"/>
        <end position="126"/>
    </location>
</feature>
<dbReference type="Pfam" id="PF00035">
    <property type="entry name" value="dsrm"/>
    <property type="match status" value="2"/>
</dbReference>
<dbReference type="GO" id="GO:0042803">
    <property type="term" value="F:protein homodimerization activity"/>
    <property type="evidence" value="ECO:0007669"/>
    <property type="project" value="UniProtKB-UniRule"/>
</dbReference>
<dbReference type="CDD" id="cd10844">
    <property type="entry name" value="DSRM_TARBP2_rpt2"/>
    <property type="match status" value="1"/>
</dbReference>
<dbReference type="GO" id="GO:0048471">
    <property type="term" value="C:perinuclear region of cytoplasm"/>
    <property type="evidence" value="ECO:0007669"/>
    <property type="project" value="UniProtKB-SubCell"/>
</dbReference>
<dbReference type="InterPro" id="IPR044469">
    <property type="entry name" value="TRBP2_DSRM_1"/>
</dbReference>
<dbReference type="CDD" id="cd19890">
    <property type="entry name" value="DSRM_TARBP2_rpt1"/>
    <property type="match status" value="1"/>
</dbReference>
<feature type="compositionally biased region" description="Acidic residues" evidence="10">
    <location>
        <begin position="335"/>
        <end position="370"/>
    </location>
</feature>
<feature type="compositionally biased region" description="Basic and acidic residues" evidence="10">
    <location>
        <begin position="445"/>
        <end position="480"/>
    </location>
</feature>
<sequence>MARRRGKSSSKQDDNWLPLEAPLGQSSRGFNEYVIPGVLLLIIAVGGSGFGWVCSDHQQMIESLTETLASMQARINKLQQQLGPDNAQLANVGGLEERLVALEDAYAKAQRQVELALATSEQIKEKDLQSKVWSLQTEMNDKLAELQQNTISIAALNAIIKNKSIEFEVVKQSVNTMLSANAELAIQIAGFSSTLSVTKLRMDEQISVVDGLMSQLEGQKKEINEIKDLFSSNQESLAVNAQELMDIKELLESEQIKRIQKLEKQLKSLYKRLEDHQTNTESLHFHLAAQLEALQIKFLPGVQQSSRAEEEFQGEEQIIESDNLERKATEKELDKAEEEEFEEEADREEDTAKEDDEFITEPEAVDEVEASDWPVEEPLKEIQTPSEELDTEIEEDVAEEQVDADITEDMATLNEAHMVTNEKEEIVVNEIQKALEDSDHVSVETEGIMNKKVEVPDGEESKIHLEEANMDTSKTERQTEVPDAEEVQTPLNDSITTTTETVETAVEKQEELTEAQEMETDSEETEMFSNIIEDFSEEHAEHTAGEIHSGTNKISTAEIKMQDNGNAEQESGTTAEEIQITSDETDMAKNGNVDNQMTDAVPAEIEQEAEEQEELTIASAKESVSKKSVKEVSRACSLASPVYRQEKGMSEEKSPDSCRRNSGCTSVLSIEQMLAVNPGKTPISLLQEYGTRIGKTPVYDLLKAEGQAHQPNFTFRVSVGEISCTGQGPSKKAAKHKAAEAALKMLKGGMLEALKGSVMEGEHFDDIDIPIEGDCSQSEIKLSSSSQQAECNPVGALQELVVQKGWRLPEYTVTQESGPAHRKEFTMTCKVEKFVEIGSGTSKKLAKRNAAAKMLSRIHDVPIDMRSSHEAEAEDDTFNMHIGGRLEGGKCKGFGCTWDSLRNSAGEKILQLRSHPLGLPNSNFCSLLNDLSEEQRFDVSYLDIEERSLSGLYQCLVELSTQPITVCHGFAPSQDAARASAAHNALQYLKIMASGK</sequence>
<protein>
    <recommendedName>
        <fullName evidence="8">RISC-loading complex subunit TARBP2</fullName>
    </recommendedName>
</protein>
<feature type="compositionally biased region" description="Basic and acidic residues" evidence="10">
    <location>
        <begin position="323"/>
        <end position="334"/>
    </location>
</feature>
<dbReference type="OrthoDB" id="10056847at2759"/>
<dbReference type="InterPro" id="IPR028605">
    <property type="entry name" value="TRBP2"/>
</dbReference>
<feature type="transmembrane region" description="Helical" evidence="11">
    <location>
        <begin position="33"/>
        <end position="53"/>
    </location>
</feature>
<dbReference type="GO" id="GO:0070883">
    <property type="term" value="F:pre-miRNA binding"/>
    <property type="evidence" value="ECO:0007669"/>
    <property type="project" value="InterPro"/>
</dbReference>
<accession>A0A9D3NSY4</accession>
<dbReference type="CDD" id="cd19893">
    <property type="entry name" value="DSRM_TARBP2_rpt3"/>
    <property type="match status" value="1"/>
</dbReference>
<dbReference type="GO" id="GO:0031054">
    <property type="term" value="P:pre-miRNA processing"/>
    <property type="evidence" value="ECO:0007669"/>
    <property type="project" value="UniProtKB-UniRule"/>
</dbReference>
<evidence type="ECO:0000256" key="3">
    <source>
        <dbReference type="ARBA" id="ARBA00022490"/>
    </source>
</evidence>
<evidence type="ECO:0000256" key="4">
    <source>
        <dbReference type="ARBA" id="ARBA00022737"/>
    </source>
</evidence>
<dbReference type="GO" id="GO:0070921">
    <property type="term" value="P:regulation of siRNA processing"/>
    <property type="evidence" value="ECO:0007669"/>
    <property type="project" value="InterPro"/>
</dbReference>
<dbReference type="FunFam" id="3.30.160.20:FF:000018">
    <property type="entry name" value="RISC-loading complex subunit TARBP2 isoform X3"/>
    <property type="match status" value="1"/>
</dbReference>
<evidence type="ECO:0000256" key="11">
    <source>
        <dbReference type="SAM" id="Phobius"/>
    </source>
</evidence>
<dbReference type="PROSITE" id="PS50137">
    <property type="entry name" value="DS_RBD"/>
    <property type="match status" value="3"/>
</dbReference>
<dbReference type="GO" id="GO:0046782">
    <property type="term" value="P:regulation of viral transcription"/>
    <property type="evidence" value="ECO:0007669"/>
    <property type="project" value="InterPro"/>
</dbReference>
<gene>
    <name evidence="8" type="primary">TARBP2</name>
    <name evidence="13" type="ORF">KOW79_009936</name>
</gene>
<feature type="domain" description="DRBM" evidence="12">
    <location>
        <begin position="792"/>
        <end position="860"/>
    </location>
</feature>
<feature type="region of interest" description="Disordered" evidence="10">
    <location>
        <begin position="534"/>
        <end position="576"/>
    </location>
</feature>
<dbReference type="EMBL" id="JAHKSW010000011">
    <property type="protein sequence ID" value="KAG7326535.1"/>
    <property type="molecule type" value="Genomic_DNA"/>
</dbReference>
<name>A0A9D3NSY4_9TELE</name>
<dbReference type="Gene3D" id="3.30.160.20">
    <property type="match status" value="3"/>
</dbReference>
<evidence type="ECO:0000256" key="7">
    <source>
        <dbReference type="ARBA" id="ARBA00023158"/>
    </source>
</evidence>
<keyword evidence="11" id="KW-0812">Transmembrane</keyword>
<feature type="region of interest" description="Disordered" evidence="10">
    <location>
        <begin position="445"/>
        <end position="494"/>
    </location>
</feature>
<comment type="function">
    <text evidence="8">Required for formation of the RNA induced silencing complex (RISC). Component of the RISC loading complex (RLC), also known as the micro-RNA (miRNA) loading complex (miRLC), which is composed of DICER1, AGO2 and TARBP2. Within the RLC/miRLC, DICER1 and TARBP2 are required to process precursor miRNAs (pre-miRNAs) to mature miRNAs and then load them onto AGO2. AGO2 bound to the mature miRNA constitutes the minimal RISC and may subsequently dissociate from DICER1 and TARBP2. May also play a role in the production of short interfering RNAs (siRNAs) from double-stranded RNA (dsRNA) by DICER1.</text>
</comment>
<comment type="subcellular location">
    <subcellularLocation>
        <location evidence="1">Cytoplasm</location>
        <location evidence="1">Perinuclear region</location>
    </subcellularLocation>
</comment>
<comment type="similarity">
    <text evidence="2">Belongs to the PRKRA family.</text>
</comment>
<evidence type="ECO:0000256" key="8">
    <source>
        <dbReference type="HAMAP-Rule" id="MF_03034"/>
    </source>
</evidence>
<evidence type="ECO:0000256" key="6">
    <source>
        <dbReference type="ARBA" id="ARBA00022884"/>
    </source>
</evidence>
<organism evidence="13 14">
    <name type="scientific">Hemibagrus wyckioides</name>
    <dbReference type="NCBI Taxonomy" id="337641"/>
    <lineage>
        <taxon>Eukaryota</taxon>
        <taxon>Metazoa</taxon>
        <taxon>Chordata</taxon>
        <taxon>Craniata</taxon>
        <taxon>Vertebrata</taxon>
        <taxon>Euteleostomi</taxon>
        <taxon>Actinopterygii</taxon>
        <taxon>Neopterygii</taxon>
        <taxon>Teleostei</taxon>
        <taxon>Ostariophysi</taxon>
        <taxon>Siluriformes</taxon>
        <taxon>Bagridae</taxon>
        <taxon>Hemibagrus</taxon>
    </lineage>
</organism>
<dbReference type="InterPro" id="IPR014720">
    <property type="entry name" value="dsRBD_dom"/>
</dbReference>
<dbReference type="GO" id="GO:0006417">
    <property type="term" value="P:regulation of translation"/>
    <property type="evidence" value="ECO:0007669"/>
    <property type="project" value="UniProtKB-KW"/>
</dbReference>
<feature type="coiled-coil region" evidence="9">
    <location>
        <begin position="209"/>
        <end position="279"/>
    </location>
</feature>
<evidence type="ECO:0000313" key="13">
    <source>
        <dbReference type="EMBL" id="KAG7326535.1"/>
    </source>
</evidence>
<keyword evidence="5 8" id="KW-0810">Translation regulation</keyword>
<comment type="similarity">
    <text evidence="8">Belongs to the TARBP2 family.</text>
</comment>
<keyword evidence="11" id="KW-1133">Transmembrane helix</keyword>
<evidence type="ECO:0000256" key="9">
    <source>
        <dbReference type="SAM" id="Coils"/>
    </source>
</evidence>
<dbReference type="Proteomes" id="UP000824219">
    <property type="component" value="Linkage Group LG11"/>
</dbReference>
<feature type="domain" description="DRBM" evidence="12">
    <location>
        <begin position="681"/>
        <end position="748"/>
    </location>
</feature>
<dbReference type="HAMAP" id="MF_03034">
    <property type="entry name" value="TRBP2"/>
    <property type="match status" value="1"/>
</dbReference>
<dbReference type="GO" id="GO:0003725">
    <property type="term" value="F:double-stranded RNA binding"/>
    <property type="evidence" value="ECO:0007669"/>
    <property type="project" value="InterPro"/>
</dbReference>
<keyword evidence="4" id="KW-0677">Repeat</keyword>
<dbReference type="GO" id="GO:0035198">
    <property type="term" value="F:miRNA binding"/>
    <property type="evidence" value="ECO:0007669"/>
    <property type="project" value="UniProtKB-UniRule"/>
</dbReference>
<evidence type="ECO:0000313" key="14">
    <source>
        <dbReference type="Proteomes" id="UP000824219"/>
    </source>
</evidence>
<evidence type="ECO:0000256" key="2">
    <source>
        <dbReference type="ARBA" id="ARBA00005856"/>
    </source>
</evidence>
<feature type="domain" description="DRBM" evidence="12">
    <location>
        <begin position="923"/>
        <end position="991"/>
    </location>
</feature>
<proteinExistence type="inferred from homology"/>
<dbReference type="InterPro" id="IPR044470">
    <property type="entry name" value="TRBP2_DSRM_2"/>
</dbReference>
<dbReference type="PANTHER" id="PTHR46205">
    <property type="entry name" value="LOQUACIOUS, ISOFORM B"/>
    <property type="match status" value="1"/>
</dbReference>
<dbReference type="GO" id="GO:0098795">
    <property type="term" value="P:global gene silencing by mRNA cleavage"/>
    <property type="evidence" value="ECO:0007669"/>
    <property type="project" value="UniProtKB-UniRule"/>
</dbReference>
<keyword evidence="9" id="KW-0175">Coiled coil</keyword>
<dbReference type="FunFam" id="3.30.160.20:FF:000005">
    <property type="entry name" value="Putative double-stranded RNA-specific adenosine deaminase"/>
    <property type="match status" value="1"/>
</dbReference>
<dbReference type="InterPro" id="IPR044471">
    <property type="entry name" value="TRBP2_DSRM_3"/>
</dbReference>
<keyword evidence="14" id="KW-1185">Reference proteome</keyword>
<dbReference type="PANTHER" id="PTHR46205:SF1">
    <property type="entry name" value="RISC-LOADING COMPLEX SUBUNIT TARBP2"/>
    <property type="match status" value="1"/>
</dbReference>
<dbReference type="GO" id="GO:0070922">
    <property type="term" value="P:RISC complex assembly"/>
    <property type="evidence" value="ECO:0007669"/>
    <property type="project" value="UniProtKB-UniRule"/>
</dbReference>
<dbReference type="GO" id="GO:0005634">
    <property type="term" value="C:nucleus"/>
    <property type="evidence" value="ECO:0007669"/>
    <property type="project" value="TreeGrafter"/>
</dbReference>
<dbReference type="InterPro" id="IPR051247">
    <property type="entry name" value="RLC_Component"/>
</dbReference>
<dbReference type="GO" id="GO:0030422">
    <property type="term" value="P:siRNA processing"/>
    <property type="evidence" value="ECO:0007669"/>
    <property type="project" value="UniProtKB-UniRule"/>
</dbReference>
<dbReference type="AlphaFoldDB" id="A0A9D3NSY4"/>
<keyword evidence="6 8" id="KW-0694">RNA-binding</keyword>
<evidence type="ECO:0000259" key="12">
    <source>
        <dbReference type="PROSITE" id="PS50137"/>
    </source>
</evidence>
<comment type="subunit">
    <text evidence="8">Self-associates. Component of the RISC loading complex (RLC), or micro-RNA (miRNA) loading complex (miRLC), which is composed of DICER1, AGO2 and TARBP2. Note that the trimeric RLC/miRLC is also referred to as RISC.</text>
</comment>
<dbReference type="SMART" id="SM00358">
    <property type="entry name" value="DSRM"/>
    <property type="match status" value="3"/>
</dbReference>
<dbReference type="GO" id="GO:0035197">
    <property type="term" value="F:siRNA binding"/>
    <property type="evidence" value="ECO:0007669"/>
    <property type="project" value="UniProtKB-UniRule"/>
</dbReference>
<evidence type="ECO:0000256" key="5">
    <source>
        <dbReference type="ARBA" id="ARBA00022845"/>
    </source>
</evidence>
<dbReference type="GO" id="GO:0016442">
    <property type="term" value="C:RISC complex"/>
    <property type="evidence" value="ECO:0007669"/>
    <property type="project" value="UniProtKB-UniRule"/>
</dbReference>
<comment type="caution">
    <text evidence="13">The sequence shown here is derived from an EMBL/GenBank/DDBJ whole genome shotgun (WGS) entry which is preliminary data.</text>
</comment>